<dbReference type="AlphaFoldDB" id="A0A5N0THY3"/>
<organism evidence="4 5">
    <name type="scientific">Microbacterium caowuchunii</name>
    <dbReference type="NCBI Taxonomy" id="2614638"/>
    <lineage>
        <taxon>Bacteria</taxon>
        <taxon>Bacillati</taxon>
        <taxon>Actinomycetota</taxon>
        <taxon>Actinomycetes</taxon>
        <taxon>Micrococcales</taxon>
        <taxon>Microbacteriaceae</taxon>
        <taxon>Microbacterium</taxon>
    </lineage>
</organism>
<protein>
    <submittedName>
        <fullName evidence="4">Acyl carrier protein</fullName>
    </submittedName>
</protein>
<dbReference type="GO" id="GO:0031177">
    <property type="term" value="F:phosphopantetheine binding"/>
    <property type="evidence" value="ECO:0007669"/>
    <property type="project" value="InterPro"/>
</dbReference>
<evidence type="ECO:0000313" key="4">
    <source>
        <dbReference type="EMBL" id="KAA9132919.1"/>
    </source>
</evidence>
<keyword evidence="2" id="KW-0597">Phosphoprotein</keyword>
<evidence type="ECO:0000256" key="1">
    <source>
        <dbReference type="ARBA" id="ARBA00022450"/>
    </source>
</evidence>
<dbReference type="InterPro" id="IPR009081">
    <property type="entry name" value="PP-bd_ACP"/>
</dbReference>
<evidence type="ECO:0000256" key="2">
    <source>
        <dbReference type="ARBA" id="ARBA00022553"/>
    </source>
</evidence>
<comment type="caution">
    <text evidence="4">The sequence shown here is derived from an EMBL/GenBank/DDBJ whole genome shotgun (WGS) entry which is preliminary data.</text>
</comment>
<dbReference type="SUPFAM" id="SSF47336">
    <property type="entry name" value="ACP-like"/>
    <property type="match status" value="1"/>
</dbReference>
<dbReference type="InterPro" id="IPR036736">
    <property type="entry name" value="ACP-like_sf"/>
</dbReference>
<keyword evidence="1" id="KW-0596">Phosphopantetheine</keyword>
<evidence type="ECO:0000313" key="5">
    <source>
        <dbReference type="Proteomes" id="UP000326838"/>
    </source>
</evidence>
<dbReference type="EMBL" id="VYUY01000013">
    <property type="protein sequence ID" value="KAA9132919.1"/>
    <property type="molecule type" value="Genomic_DNA"/>
</dbReference>
<dbReference type="InterPro" id="IPR020806">
    <property type="entry name" value="PKS_PP-bd"/>
</dbReference>
<dbReference type="RefSeq" id="WP_150893621.1">
    <property type="nucleotide sequence ID" value="NZ_VYUY01000013.1"/>
</dbReference>
<gene>
    <name evidence="4" type="ORF">F6B40_10065</name>
</gene>
<dbReference type="SMART" id="SM00823">
    <property type="entry name" value="PKS_PP"/>
    <property type="match status" value="1"/>
</dbReference>
<reference evidence="5" key="1">
    <citation type="submission" date="2019-09" db="EMBL/GenBank/DDBJ databases">
        <title>Mumia zhuanghuii sp. nov. isolated from the intestinal contents of plateau pika (Ochotona curzoniae) in the Qinghai-Tibet plateau of China.</title>
        <authorList>
            <person name="Tian Z."/>
        </authorList>
    </citation>
    <scope>NUCLEOTIDE SEQUENCE [LARGE SCALE GENOMIC DNA]</scope>
    <source>
        <strain evidence="5">L-033</strain>
    </source>
</reference>
<proteinExistence type="predicted"/>
<dbReference type="PROSITE" id="PS50075">
    <property type="entry name" value="CARRIER"/>
    <property type="match status" value="1"/>
</dbReference>
<accession>A0A5N0THY3</accession>
<keyword evidence="5" id="KW-1185">Reference proteome</keyword>
<sequence length="88" mass="9661">MSENPARSTGPHLLAWLIDRIRFYGQVDEQDVTPHTPLTELGLDSVYVLTLCGDLEDTFGLVVDPPYLAGFGTLDDLATDLATRLETP</sequence>
<dbReference type="Gene3D" id="1.10.1200.10">
    <property type="entry name" value="ACP-like"/>
    <property type="match status" value="1"/>
</dbReference>
<evidence type="ECO:0000259" key="3">
    <source>
        <dbReference type="PROSITE" id="PS50075"/>
    </source>
</evidence>
<name>A0A5N0THY3_9MICO</name>
<feature type="domain" description="Carrier" evidence="3">
    <location>
        <begin position="11"/>
        <end position="85"/>
    </location>
</feature>
<dbReference type="Pfam" id="PF00550">
    <property type="entry name" value="PP-binding"/>
    <property type="match status" value="1"/>
</dbReference>
<dbReference type="Proteomes" id="UP000326838">
    <property type="component" value="Unassembled WGS sequence"/>
</dbReference>